<dbReference type="EMBL" id="JBFNQD010000011">
    <property type="protein sequence ID" value="MEW9309052.1"/>
    <property type="molecule type" value="Genomic_DNA"/>
</dbReference>
<dbReference type="SUPFAM" id="SSF51621">
    <property type="entry name" value="Phosphoenolpyruvate/pyruvate domain"/>
    <property type="match status" value="1"/>
</dbReference>
<dbReference type="RefSeq" id="WP_367625876.1">
    <property type="nucleotide sequence ID" value="NZ_JBFNQD010000011.1"/>
</dbReference>
<dbReference type="InterPro" id="IPR005000">
    <property type="entry name" value="Aldolase/citrate-lyase_domain"/>
</dbReference>
<protein>
    <submittedName>
        <fullName evidence="5">Aldolase/citrate lyase family protein</fullName>
    </submittedName>
</protein>
<dbReference type="InterPro" id="IPR050251">
    <property type="entry name" value="HpcH-HpaI_aldolase"/>
</dbReference>
<keyword evidence="6" id="KW-1185">Reference proteome</keyword>
<evidence type="ECO:0000256" key="2">
    <source>
        <dbReference type="ARBA" id="ARBA00022723"/>
    </source>
</evidence>
<dbReference type="GO" id="GO:0016829">
    <property type="term" value="F:lyase activity"/>
    <property type="evidence" value="ECO:0007669"/>
    <property type="project" value="UniProtKB-KW"/>
</dbReference>
<keyword evidence="3 5" id="KW-0456">Lyase</keyword>
<feature type="domain" description="HpcH/HpaI aldolase/citrate lyase" evidence="4">
    <location>
        <begin position="18"/>
        <end position="242"/>
    </location>
</feature>
<accession>A0ABV3PTR0</accession>
<gene>
    <name evidence="5" type="ORF">ABXS05_26115</name>
</gene>
<organism evidence="5 6">
    <name type="scientific">Labrys neptuniae</name>
    <dbReference type="NCBI Taxonomy" id="376174"/>
    <lineage>
        <taxon>Bacteria</taxon>
        <taxon>Pseudomonadati</taxon>
        <taxon>Pseudomonadota</taxon>
        <taxon>Alphaproteobacteria</taxon>
        <taxon>Hyphomicrobiales</taxon>
        <taxon>Xanthobacteraceae</taxon>
        <taxon>Labrys</taxon>
    </lineage>
</organism>
<name>A0ABV3PTR0_9HYPH</name>
<evidence type="ECO:0000313" key="6">
    <source>
        <dbReference type="Proteomes" id="UP001555786"/>
    </source>
</evidence>
<sequence>MFKPNQLKRRLAAGDALFGAWVETGSATNVEILAHQGFDFLILDLEHGLGELRDAVDMLRAAEGGTPCIVRVPWNDPIILKRLLDAGANSLMIPSVETAEEARAAVAACRYPPQGRRGYAAPLVRASTFGKVADYMARANEELLIVIQLESADAVHRAAEICAVEGVDVPFLGVNDMAGSIGMLEQLDRPEVRVLVSEAEKALLASGKPMGTVPSAGANWQSLIEAGYRLVPVASDVGLMRDAALAVVREQVKFREERTGVAVHSALPMDRAHAY</sequence>
<evidence type="ECO:0000256" key="1">
    <source>
        <dbReference type="ARBA" id="ARBA00005568"/>
    </source>
</evidence>
<comment type="similarity">
    <text evidence="1">Belongs to the HpcH/HpaI aldolase family.</text>
</comment>
<dbReference type="Pfam" id="PF03328">
    <property type="entry name" value="HpcH_HpaI"/>
    <property type="match status" value="1"/>
</dbReference>
<proteinExistence type="inferred from homology"/>
<evidence type="ECO:0000256" key="3">
    <source>
        <dbReference type="ARBA" id="ARBA00023239"/>
    </source>
</evidence>
<comment type="caution">
    <text evidence="5">The sequence shown here is derived from an EMBL/GenBank/DDBJ whole genome shotgun (WGS) entry which is preliminary data.</text>
</comment>
<dbReference type="PANTHER" id="PTHR30502:SF0">
    <property type="entry name" value="PHOSPHOENOLPYRUVATE CARBOXYLASE FAMILY PROTEIN"/>
    <property type="match status" value="1"/>
</dbReference>
<reference evidence="5 6" key="1">
    <citation type="submission" date="2024-07" db="EMBL/GenBank/DDBJ databases">
        <title>Description of Labrys sedimenti sp. nov., isolated from a diclofenac-degrading enrichment culture.</title>
        <authorList>
            <person name="Tancsics A."/>
            <person name="Csepanyi A."/>
        </authorList>
    </citation>
    <scope>NUCLEOTIDE SEQUENCE [LARGE SCALE GENOMIC DNA]</scope>
    <source>
        <strain evidence="5 6">LMG 23578</strain>
    </source>
</reference>
<dbReference type="Proteomes" id="UP001555786">
    <property type="component" value="Unassembled WGS sequence"/>
</dbReference>
<dbReference type="Gene3D" id="3.20.20.60">
    <property type="entry name" value="Phosphoenolpyruvate-binding domains"/>
    <property type="match status" value="1"/>
</dbReference>
<keyword evidence="2" id="KW-0479">Metal-binding</keyword>
<evidence type="ECO:0000313" key="5">
    <source>
        <dbReference type="EMBL" id="MEW9309052.1"/>
    </source>
</evidence>
<dbReference type="PANTHER" id="PTHR30502">
    <property type="entry name" value="2-KETO-3-DEOXY-L-RHAMNONATE ALDOLASE"/>
    <property type="match status" value="1"/>
</dbReference>
<evidence type="ECO:0000259" key="4">
    <source>
        <dbReference type="Pfam" id="PF03328"/>
    </source>
</evidence>
<dbReference type="InterPro" id="IPR040442">
    <property type="entry name" value="Pyrv_kinase-like_dom_sf"/>
</dbReference>
<dbReference type="InterPro" id="IPR015813">
    <property type="entry name" value="Pyrv/PenolPyrv_kinase-like_dom"/>
</dbReference>